<sequence>MSISSEQAEALVRRYYQLVDAQDLALLETFHQDATYKRPGYPEFRGQDQLREFYSGERIIDSGSHTIGRLFVQDSYVAVEGRFSGTLKDGRTVELAFSDFFDLQDRGGEVRIAARRTYFDDQQV</sequence>
<dbReference type="Pfam" id="PF12680">
    <property type="entry name" value="SnoaL_2"/>
    <property type="match status" value="1"/>
</dbReference>
<name>A0A7K1UGU0_9MICC</name>
<accession>A0A7K1UGU0</accession>
<comment type="caution">
    <text evidence="2">The sequence shown here is derived from an EMBL/GenBank/DDBJ whole genome shotgun (WGS) entry which is preliminary data.</text>
</comment>
<evidence type="ECO:0000313" key="3">
    <source>
        <dbReference type="Proteomes" id="UP000460157"/>
    </source>
</evidence>
<protein>
    <submittedName>
        <fullName evidence="2">Nuclear transport factor 2 family protein</fullName>
    </submittedName>
</protein>
<keyword evidence="3" id="KW-1185">Reference proteome</keyword>
<reference evidence="2 3" key="1">
    <citation type="submission" date="2019-12" db="EMBL/GenBank/DDBJ databases">
        <title>Nesterenkonia muleiensis sp. nov., a novel actinobacterium isolated from sap of Populus euphratica.</title>
        <authorList>
            <person name="Wang R."/>
        </authorList>
    </citation>
    <scope>NUCLEOTIDE SEQUENCE [LARGE SCALE GENOMIC DNA]</scope>
    <source>
        <strain evidence="2 3">F10</strain>
    </source>
</reference>
<gene>
    <name evidence="2" type="ORF">GNZ21_04430</name>
</gene>
<dbReference type="AlphaFoldDB" id="A0A7K1UGU0"/>
<evidence type="ECO:0000259" key="1">
    <source>
        <dbReference type="Pfam" id="PF12680"/>
    </source>
</evidence>
<feature type="domain" description="SnoaL-like" evidence="1">
    <location>
        <begin position="12"/>
        <end position="105"/>
    </location>
</feature>
<evidence type="ECO:0000313" key="2">
    <source>
        <dbReference type="EMBL" id="MVT25614.1"/>
    </source>
</evidence>
<proteinExistence type="predicted"/>
<dbReference type="InterPro" id="IPR032710">
    <property type="entry name" value="NTF2-like_dom_sf"/>
</dbReference>
<dbReference type="OrthoDB" id="4772778at2"/>
<dbReference type="CDD" id="cd00531">
    <property type="entry name" value="NTF2_like"/>
    <property type="match status" value="1"/>
</dbReference>
<dbReference type="InterPro" id="IPR037401">
    <property type="entry name" value="SnoaL-like"/>
</dbReference>
<dbReference type="RefSeq" id="WP_157321701.1">
    <property type="nucleotide sequence ID" value="NZ_BMFX01000001.1"/>
</dbReference>
<dbReference type="EMBL" id="WRPM01000030">
    <property type="protein sequence ID" value="MVT25614.1"/>
    <property type="molecule type" value="Genomic_DNA"/>
</dbReference>
<organism evidence="2 3">
    <name type="scientific">Nesterenkonia alkaliphila</name>
    <dbReference type="NCBI Taxonomy" id="1463631"/>
    <lineage>
        <taxon>Bacteria</taxon>
        <taxon>Bacillati</taxon>
        <taxon>Actinomycetota</taxon>
        <taxon>Actinomycetes</taxon>
        <taxon>Micrococcales</taxon>
        <taxon>Micrococcaceae</taxon>
        <taxon>Nesterenkonia</taxon>
    </lineage>
</organism>
<dbReference type="Gene3D" id="3.10.450.50">
    <property type="match status" value="1"/>
</dbReference>
<dbReference type="SUPFAM" id="SSF54427">
    <property type="entry name" value="NTF2-like"/>
    <property type="match status" value="1"/>
</dbReference>
<dbReference type="Proteomes" id="UP000460157">
    <property type="component" value="Unassembled WGS sequence"/>
</dbReference>